<evidence type="ECO:0000256" key="1">
    <source>
        <dbReference type="SAM" id="MobiDB-lite"/>
    </source>
</evidence>
<evidence type="ECO:0000313" key="4">
    <source>
        <dbReference type="Proteomes" id="UP000646523"/>
    </source>
</evidence>
<evidence type="ECO:0000313" key="3">
    <source>
        <dbReference type="EMBL" id="GGO80969.1"/>
    </source>
</evidence>
<dbReference type="SUPFAM" id="SSF54909">
    <property type="entry name" value="Dimeric alpha+beta barrel"/>
    <property type="match status" value="1"/>
</dbReference>
<feature type="compositionally biased region" description="Low complexity" evidence="1">
    <location>
        <begin position="148"/>
        <end position="163"/>
    </location>
</feature>
<feature type="domain" description="DUF3291" evidence="2">
    <location>
        <begin position="7"/>
        <end position="145"/>
    </location>
</feature>
<accession>A0A918DT38</accession>
<gene>
    <name evidence="3" type="ORF">GCM10012289_68830</name>
</gene>
<dbReference type="Pfam" id="PF11695">
    <property type="entry name" value="DUF3291"/>
    <property type="match status" value="1"/>
</dbReference>
<reference evidence="3" key="1">
    <citation type="journal article" date="2014" name="Int. J. Syst. Evol. Microbiol.">
        <title>Complete genome sequence of Corynebacterium casei LMG S-19264T (=DSM 44701T), isolated from a smear-ripened cheese.</title>
        <authorList>
            <consortium name="US DOE Joint Genome Institute (JGI-PGF)"/>
            <person name="Walter F."/>
            <person name="Albersmeier A."/>
            <person name="Kalinowski J."/>
            <person name="Ruckert C."/>
        </authorList>
    </citation>
    <scope>NUCLEOTIDE SEQUENCE</scope>
    <source>
        <strain evidence="3">CGMCC 4.7368</strain>
    </source>
</reference>
<dbReference type="EMBL" id="BMNH01000034">
    <property type="protein sequence ID" value="GGO80969.1"/>
    <property type="molecule type" value="Genomic_DNA"/>
</dbReference>
<comment type="caution">
    <text evidence="3">The sequence shown here is derived from an EMBL/GenBank/DDBJ whole genome shotgun (WGS) entry which is preliminary data.</text>
</comment>
<evidence type="ECO:0000259" key="2">
    <source>
        <dbReference type="Pfam" id="PF11695"/>
    </source>
</evidence>
<name>A0A918DT38_9ACTN</name>
<dbReference type="InterPro" id="IPR011008">
    <property type="entry name" value="Dimeric_a/b-barrel"/>
</dbReference>
<sequence>MLGVMHLAQLNVAHLRAPMDAPELAAFVELLEPVNTLADTSPGFVWRMKESEDDPTATLTHAYGDHLLVNLSVWESLESLWDYAYRSAHLGVLRRRREWFLRTAEPYLVMWWIPEGRLPTVAEGMRRLERLRDEGPSPEAFTFKESYDSSQAASRPAAADARK</sequence>
<reference evidence="3" key="2">
    <citation type="submission" date="2020-09" db="EMBL/GenBank/DDBJ databases">
        <authorList>
            <person name="Sun Q."/>
            <person name="Zhou Y."/>
        </authorList>
    </citation>
    <scope>NUCLEOTIDE SEQUENCE</scope>
    <source>
        <strain evidence="3">CGMCC 4.7368</strain>
    </source>
</reference>
<dbReference type="InterPro" id="IPR021708">
    <property type="entry name" value="DUF3291"/>
</dbReference>
<organism evidence="3 4">
    <name type="scientific">Nonomuraea cavernae</name>
    <dbReference type="NCBI Taxonomy" id="2045107"/>
    <lineage>
        <taxon>Bacteria</taxon>
        <taxon>Bacillati</taxon>
        <taxon>Actinomycetota</taxon>
        <taxon>Actinomycetes</taxon>
        <taxon>Streptosporangiales</taxon>
        <taxon>Streptosporangiaceae</taxon>
        <taxon>Nonomuraea</taxon>
    </lineage>
</organism>
<protein>
    <recommendedName>
        <fullName evidence="2">DUF3291 domain-containing protein</fullName>
    </recommendedName>
</protein>
<dbReference type="RefSeq" id="WP_373291476.1">
    <property type="nucleotide sequence ID" value="NZ_BMNH01000034.1"/>
</dbReference>
<dbReference type="AlphaFoldDB" id="A0A918DT38"/>
<keyword evidence="4" id="KW-1185">Reference proteome</keyword>
<dbReference type="Proteomes" id="UP000646523">
    <property type="component" value="Unassembled WGS sequence"/>
</dbReference>
<feature type="region of interest" description="Disordered" evidence="1">
    <location>
        <begin position="132"/>
        <end position="163"/>
    </location>
</feature>
<proteinExistence type="predicted"/>